<dbReference type="InterPro" id="IPR029058">
    <property type="entry name" value="AB_hydrolase_fold"/>
</dbReference>
<evidence type="ECO:0000313" key="9">
    <source>
        <dbReference type="EMBL" id="WIA09240.1"/>
    </source>
</evidence>
<protein>
    <recommendedName>
        <fullName evidence="6">Prolyl endopeptidase</fullName>
        <ecNumber evidence="6">3.4.21.-</ecNumber>
    </recommendedName>
</protein>
<evidence type="ECO:0000313" key="10">
    <source>
        <dbReference type="Proteomes" id="UP001244341"/>
    </source>
</evidence>
<keyword evidence="2 6" id="KW-0645">Protease</keyword>
<keyword evidence="3 6" id="KW-0378">Hydrolase</keyword>
<evidence type="ECO:0000256" key="3">
    <source>
        <dbReference type="ARBA" id="ARBA00022801"/>
    </source>
</evidence>
<organism evidence="9 10">
    <name type="scientific">Tetradesmus obliquus</name>
    <name type="common">Green alga</name>
    <name type="synonym">Acutodesmus obliquus</name>
    <dbReference type="NCBI Taxonomy" id="3088"/>
    <lineage>
        <taxon>Eukaryota</taxon>
        <taxon>Viridiplantae</taxon>
        <taxon>Chlorophyta</taxon>
        <taxon>core chlorophytes</taxon>
        <taxon>Chlorophyceae</taxon>
        <taxon>CS clade</taxon>
        <taxon>Sphaeropleales</taxon>
        <taxon>Scenedesmaceae</taxon>
        <taxon>Tetradesmus</taxon>
    </lineage>
</organism>
<evidence type="ECO:0000256" key="4">
    <source>
        <dbReference type="ARBA" id="ARBA00022825"/>
    </source>
</evidence>
<feature type="domain" description="Peptidase S9 prolyl oligopeptidase catalytic" evidence="7">
    <location>
        <begin position="291"/>
        <end position="526"/>
    </location>
</feature>
<comment type="similarity">
    <text evidence="1 6">Belongs to the peptidase S9A family.</text>
</comment>
<dbReference type="Gene3D" id="3.40.50.1820">
    <property type="entry name" value="alpha/beta hydrolase"/>
    <property type="match status" value="1"/>
</dbReference>
<dbReference type="EMBL" id="CP126208">
    <property type="protein sequence ID" value="WIA09240.1"/>
    <property type="molecule type" value="Genomic_DNA"/>
</dbReference>
<name>A0ABY8TJQ3_TETOB</name>
<dbReference type="InterPro" id="IPR023302">
    <property type="entry name" value="Pept_S9A_N"/>
</dbReference>
<dbReference type="InterPro" id="IPR002470">
    <property type="entry name" value="Peptidase_S9A"/>
</dbReference>
<dbReference type="SUPFAM" id="SSF50993">
    <property type="entry name" value="Peptidase/esterase 'gauge' domain"/>
    <property type="match status" value="1"/>
</dbReference>
<dbReference type="InterPro" id="IPR051543">
    <property type="entry name" value="Serine_Peptidase_S9A"/>
</dbReference>
<feature type="domain" description="Peptidase S9A N-terminal" evidence="8">
    <location>
        <begin position="3"/>
        <end position="258"/>
    </location>
</feature>
<dbReference type="EC" id="3.4.21.-" evidence="6"/>
<evidence type="ECO:0000256" key="5">
    <source>
        <dbReference type="ARBA" id="ARBA00045448"/>
    </source>
</evidence>
<evidence type="ECO:0000259" key="7">
    <source>
        <dbReference type="Pfam" id="PF00326"/>
    </source>
</evidence>
<dbReference type="Proteomes" id="UP001244341">
    <property type="component" value="Chromosome 1b"/>
</dbReference>
<reference evidence="9 10" key="1">
    <citation type="submission" date="2023-05" db="EMBL/GenBank/DDBJ databases">
        <title>A 100% complete, gapless, phased diploid assembly of the Scenedesmus obliquus UTEX 3031 genome.</title>
        <authorList>
            <person name="Biondi T.C."/>
            <person name="Hanschen E.R."/>
            <person name="Kwon T."/>
            <person name="Eng W."/>
            <person name="Kruse C.P.S."/>
            <person name="Koehler S.I."/>
            <person name="Kunde Y."/>
            <person name="Gleasner C.D."/>
            <person name="You Mak K.T."/>
            <person name="Polle J."/>
            <person name="Hovde B.T."/>
            <person name="Starkenburg S.R."/>
        </authorList>
    </citation>
    <scope>NUCLEOTIDE SEQUENCE [LARGE SCALE GENOMIC DNA]</scope>
    <source>
        <strain evidence="9 10">DOE0152z</strain>
    </source>
</reference>
<keyword evidence="4 6" id="KW-0720">Serine protease</keyword>
<dbReference type="Pfam" id="PF00326">
    <property type="entry name" value="Peptidase_S9"/>
    <property type="match status" value="1"/>
</dbReference>
<keyword evidence="10" id="KW-1185">Reference proteome</keyword>
<evidence type="ECO:0000256" key="6">
    <source>
        <dbReference type="RuleBase" id="RU368024"/>
    </source>
</evidence>
<proteinExistence type="inferred from homology"/>
<dbReference type="SUPFAM" id="SSF53474">
    <property type="entry name" value="alpha/beta-Hydrolases"/>
    <property type="match status" value="1"/>
</dbReference>
<evidence type="ECO:0000259" key="8">
    <source>
        <dbReference type="Pfam" id="PF02897"/>
    </source>
</evidence>
<evidence type="ECO:0000256" key="1">
    <source>
        <dbReference type="ARBA" id="ARBA00005228"/>
    </source>
</evidence>
<dbReference type="Pfam" id="PF02897">
    <property type="entry name" value="Peptidase_S9_N"/>
    <property type="match status" value="1"/>
</dbReference>
<dbReference type="PRINTS" id="PR00862">
    <property type="entry name" value="PROLIGOPTASE"/>
</dbReference>
<evidence type="ECO:0000256" key="2">
    <source>
        <dbReference type="ARBA" id="ARBA00022670"/>
    </source>
</evidence>
<sequence length="539" mass="58756">MQLTDDYGWLSDYDAARPYLQQEQRYFESITRQWSQQARQLLQDMQQHLAAVQLDDPPEQVGPFLYFSTSNPHGPDTILRRCTASGGQQVVLSAGIMQQDAAQASRLLGVEVLDGQLGGVKLSSDHRLLAYSLEVHSTQQQAAEQYCCVVRDIHAGRLLPGCVLPSASSFEWSADSSRLFYCQPDHLGRPSKVFSHAVCQVCQHQQQQQQQQQDELLFTECDPKHFVTLTRTKDWRYVLINSHAKLSSEVHLIDAGASSSSGCRPGFQYDGSAPLLVEVYGAYGQVLEADFRAHRLALLQRGWAVALAHVRGGGEGGRRWHAAGRQLRKPNSVSDLLACLQLLLQLRVTSPGSIAGHAASAGGLTLAAAVNAAPQLFAAVVLEAPFVDWAGSMCNEAAQHVLTEHEADEWGDAAQQPQVADMVARMCPYSNLQAGVPYPAMLVTAGLQDTRVPFWMPVKYVAKLRSLQAAAEASAAGRQQQQQQQVTQGRRPILLQIADDGGHFSIGQSGGAVEDIALQYAFLITATQHVTAQQAAAGR</sequence>
<dbReference type="PANTHER" id="PTHR11757:SF19">
    <property type="entry name" value="PROLYL ENDOPEPTIDASE-LIKE"/>
    <property type="match status" value="1"/>
</dbReference>
<accession>A0ABY8TJQ3</accession>
<comment type="function">
    <text evidence="5">Serine peptidase whose precise substrate specificity remains unclear. Does not cleave peptides after a arginine or lysine residue. Regulates trans-Golgi network morphology and sorting by regulating the membrane binding of the AP-1 complex. May play a role in the regulation of synaptic vesicle exocytosis.</text>
</comment>
<dbReference type="Gene3D" id="2.130.10.120">
    <property type="entry name" value="Prolyl oligopeptidase, N-terminal domain"/>
    <property type="match status" value="1"/>
</dbReference>
<gene>
    <name evidence="9" type="ORF">OEZ85_008648</name>
</gene>
<dbReference type="InterPro" id="IPR001375">
    <property type="entry name" value="Peptidase_S9_cat"/>
</dbReference>
<dbReference type="PANTHER" id="PTHR11757">
    <property type="entry name" value="PROTEASE FAMILY S9A OLIGOPEPTIDASE"/>
    <property type="match status" value="1"/>
</dbReference>